<evidence type="ECO:0000256" key="1">
    <source>
        <dbReference type="ARBA" id="ARBA00004141"/>
    </source>
</evidence>
<dbReference type="GO" id="GO:0016020">
    <property type="term" value="C:membrane"/>
    <property type="evidence" value="ECO:0007669"/>
    <property type="project" value="UniProtKB-SubCell"/>
</dbReference>
<dbReference type="SUPFAM" id="SSF103473">
    <property type="entry name" value="MFS general substrate transporter"/>
    <property type="match status" value="1"/>
</dbReference>
<dbReference type="KEGG" id="ffu:CLAFUR5_07732"/>
<organism evidence="7 8">
    <name type="scientific">Passalora fulva</name>
    <name type="common">Tomato leaf mold</name>
    <name type="synonym">Cladosporium fulvum</name>
    <dbReference type="NCBI Taxonomy" id="5499"/>
    <lineage>
        <taxon>Eukaryota</taxon>
        <taxon>Fungi</taxon>
        <taxon>Dikarya</taxon>
        <taxon>Ascomycota</taxon>
        <taxon>Pezizomycotina</taxon>
        <taxon>Dothideomycetes</taxon>
        <taxon>Dothideomycetidae</taxon>
        <taxon>Mycosphaerellales</taxon>
        <taxon>Mycosphaerellaceae</taxon>
        <taxon>Fulvia</taxon>
    </lineage>
</organism>
<accession>A0A9Q8PAN6</accession>
<protein>
    <submittedName>
        <fullName evidence="7">Uncharacterized protein</fullName>
    </submittedName>
</protein>
<keyword evidence="8" id="KW-1185">Reference proteome</keyword>
<evidence type="ECO:0000256" key="4">
    <source>
        <dbReference type="ARBA" id="ARBA00022989"/>
    </source>
</evidence>
<evidence type="ECO:0000256" key="6">
    <source>
        <dbReference type="SAM" id="Phobius"/>
    </source>
</evidence>
<sequence>MSTAAQIPNAPQGTFMSIILETFGYTALKTQYMQMPGNGVHIVSLLLGGWIASRWPGMRCVVMIVGNLICVACGGVLVGLSADHTWVGW</sequence>
<dbReference type="Proteomes" id="UP000756132">
    <property type="component" value="Chromosome 6"/>
</dbReference>
<evidence type="ECO:0000313" key="7">
    <source>
        <dbReference type="EMBL" id="UJO18995.1"/>
    </source>
</evidence>
<evidence type="ECO:0000256" key="2">
    <source>
        <dbReference type="ARBA" id="ARBA00022448"/>
    </source>
</evidence>
<dbReference type="GeneID" id="71987610"/>
<dbReference type="RefSeq" id="XP_047763361.1">
    <property type="nucleotide sequence ID" value="XM_047906880.1"/>
</dbReference>
<reference evidence="7" key="2">
    <citation type="journal article" date="2022" name="Microb. Genom.">
        <title>A chromosome-scale genome assembly of the tomato pathogen Cladosporium fulvum reveals a compartmentalized genome architecture and the presence of a dispensable chromosome.</title>
        <authorList>
            <person name="Zaccaron A.Z."/>
            <person name="Chen L.H."/>
            <person name="Samaras A."/>
            <person name="Stergiopoulos I."/>
        </authorList>
    </citation>
    <scope>NUCLEOTIDE SEQUENCE</scope>
    <source>
        <strain evidence="7">Race5_Kim</strain>
    </source>
</reference>
<evidence type="ECO:0000256" key="3">
    <source>
        <dbReference type="ARBA" id="ARBA00022692"/>
    </source>
</evidence>
<keyword evidence="3 6" id="KW-0812">Transmembrane</keyword>
<gene>
    <name evidence="7" type="ORF">CLAFUR5_07732</name>
</gene>
<keyword evidence="4 6" id="KW-1133">Transmembrane helix</keyword>
<dbReference type="GO" id="GO:0022857">
    <property type="term" value="F:transmembrane transporter activity"/>
    <property type="evidence" value="ECO:0007669"/>
    <property type="project" value="TreeGrafter"/>
</dbReference>
<dbReference type="InterPro" id="IPR036259">
    <property type="entry name" value="MFS_trans_sf"/>
</dbReference>
<comment type="subcellular location">
    <subcellularLocation>
        <location evidence="1">Membrane</location>
        <topology evidence="1">Multi-pass membrane protein</topology>
    </subcellularLocation>
</comment>
<keyword evidence="5 6" id="KW-0472">Membrane</keyword>
<keyword evidence="2" id="KW-0813">Transport</keyword>
<feature type="transmembrane region" description="Helical" evidence="6">
    <location>
        <begin position="60"/>
        <end position="82"/>
    </location>
</feature>
<evidence type="ECO:0000256" key="5">
    <source>
        <dbReference type="ARBA" id="ARBA00023136"/>
    </source>
</evidence>
<dbReference type="PANTHER" id="PTHR43791">
    <property type="entry name" value="PERMEASE-RELATED"/>
    <property type="match status" value="1"/>
</dbReference>
<dbReference type="PANTHER" id="PTHR43791:SF70">
    <property type="entry name" value="MAJOR FACILITATOR SUPERFAMILY (MFS) PROFILE DOMAIN-CONTAINING PROTEIN"/>
    <property type="match status" value="1"/>
</dbReference>
<dbReference type="AlphaFoldDB" id="A0A9Q8PAN6"/>
<name>A0A9Q8PAN6_PASFU</name>
<evidence type="ECO:0000313" key="8">
    <source>
        <dbReference type="Proteomes" id="UP000756132"/>
    </source>
</evidence>
<feature type="transmembrane region" description="Helical" evidence="6">
    <location>
        <begin position="35"/>
        <end position="53"/>
    </location>
</feature>
<proteinExistence type="predicted"/>
<dbReference type="EMBL" id="CP090168">
    <property type="protein sequence ID" value="UJO18995.1"/>
    <property type="molecule type" value="Genomic_DNA"/>
</dbReference>
<reference evidence="7" key="1">
    <citation type="submission" date="2021-12" db="EMBL/GenBank/DDBJ databases">
        <authorList>
            <person name="Zaccaron A."/>
            <person name="Stergiopoulos I."/>
        </authorList>
    </citation>
    <scope>NUCLEOTIDE SEQUENCE</scope>
    <source>
        <strain evidence="7">Race5_Kim</strain>
    </source>
</reference>